<dbReference type="AlphaFoldDB" id="A0A7X6H0Z5"/>
<evidence type="ECO:0000256" key="1">
    <source>
        <dbReference type="ARBA" id="ARBA00038310"/>
    </source>
</evidence>
<comment type="similarity">
    <text evidence="1">Belongs to the metallo-dependent hydrolases superfamily.</text>
</comment>
<dbReference type="InterPro" id="IPR032466">
    <property type="entry name" value="Metal_Hydrolase"/>
</dbReference>
<protein>
    <submittedName>
        <fullName evidence="3">Amidohydrolase family protein</fullName>
    </submittedName>
</protein>
<dbReference type="SUPFAM" id="SSF51556">
    <property type="entry name" value="Metallo-dependent hydrolases"/>
    <property type="match status" value="1"/>
</dbReference>
<keyword evidence="4" id="KW-1185">Reference proteome</keyword>
<organism evidence="3 4">
    <name type="scientific">Roseicyclus persicicus</name>
    <dbReference type="NCBI Taxonomy" id="2650661"/>
    <lineage>
        <taxon>Bacteria</taxon>
        <taxon>Pseudomonadati</taxon>
        <taxon>Pseudomonadota</taxon>
        <taxon>Alphaproteobacteria</taxon>
        <taxon>Rhodobacterales</taxon>
        <taxon>Roseobacteraceae</taxon>
        <taxon>Roseicyclus</taxon>
    </lineage>
</organism>
<dbReference type="PANTHER" id="PTHR43569:SF1">
    <property type="entry name" value="BLL3371 PROTEIN"/>
    <property type="match status" value="1"/>
</dbReference>
<sequence length="309" mass="32991">MTSPALTDLLPFGYIDAHHHVWAPDSRGDEIGYGWLRDIGAPKPFGDPTPIQRDYLWPEFLAEAPLPPAASVHVQTDGALPDPVAETRFVHETAGAHRVAIVGLVDLARGDVAATLARHRETPGFTGVRQIVSHLPGQPALSFAARPLLSDPAWRAGLAQVAAAGLSFDLQCYPEQMAEAAEVFAAHPEMPVILDHAGSPRHGADAVWRDGTARLAKLPQVSVKLSGWGMFDAGWTAGTIAPMVAHLMAEFGADRLMWGSNFPVECLAKPYENVLRDSVAAVARIDAAALPAVFRGTAVRVYGLDQPSA</sequence>
<gene>
    <name evidence="3" type="ORF">HCU73_15645</name>
</gene>
<feature type="domain" description="Amidohydrolase-related" evidence="2">
    <location>
        <begin position="15"/>
        <end position="304"/>
    </location>
</feature>
<reference evidence="3 4" key="1">
    <citation type="submission" date="2020-04" db="EMBL/GenBank/DDBJ databases">
        <authorList>
            <person name="Yoon J."/>
        </authorList>
    </citation>
    <scope>NUCLEOTIDE SEQUENCE [LARGE SCALE GENOMIC DNA]</scope>
    <source>
        <strain evidence="3 4">KMU-115</strain>
    </source>
</reference>
<evidence type="ECO:0000313" key="4">
    <source>
        <dbReference type="Proteomes" id="UP000526408"/>
    </source>
</evidence>
<dbReference type="Proteomes" id="UP000526408">
    <property type="component" value="Unassembled WGS sequence"/>
</dbReference>
<dbReference type="RefSeq" id="WP_168624420.1">
    <property type="nucleotide sequence ID" value="NZ_JAAZQQ010000006.1"/>
</dbReference>
<dbReference type="Pfam" id="PF04909">
    <property type="entry name" value="Amidohydro_2"/>
    <property type="match status" value="1"/>
</dbReference>
<evidence type="ECO:0000259" key="2">
    <source>
        <dbReference type="Pfam" id="PF04909"/>
    </source>
</evidence>
<keyword evidence="3" id="KW-0378">Hydrolase</keyword>
<dbReference type="Gene3D" id="3.20.20.140">
    <property type="entry name" value="Metal-dependent hydrolases"/>
    <property type="match status" value="1"/>
</dbReference>
<dbReference type="GO" id="GO:0016787">
    <property type="term" value="F:hydrolase activity"/>
    <property type="evidence" value="ECO:0007669"/>
    <property type="project" value="UniProtKB-KW"/>
</dbReference>
<name>A0A7X6H0Z5_9RHOB</name>
<accession>A0A7X6H0Z5</accession>
<proteinExistence type="inferred from homology"/>
<dbReference type="InterPro" id="IPR052350">
    <property type="entry name" value="Metallo-dep_Lactonases"/>
</dbReference>
<comment type="caution">
    <text evidence="3">The sequence shown here is derived from an EMBL/GenBank/DDBJ whole genome shotgun (WGS) entry which is preliminary data.</text>
</comment>
<dbReference type="EMBL" id="JAAZQQ010000006">
    <property type="protein sequence ID" value="NKX46029.1"/>
    <property type="molecule type" value="Genomic_DNA"/>
</dbReference>
<dbReference type="InterPro" id="IPR006680">
    <property type="entry name" value="Amidohydro-rel"/>
</dbReference>
<dbReference type="PANTHER" id="PTHR43569">
    <property type="entry name" value="AMIDOHYDROLASE"/>
    <property type="match status" value="1"/>
</dbReference>
<evidence type="ECO:0000313" key="3">
    <source>
        <dbReference type="EMBL" id="NKX46029.1"/>
    </source>
</evidence>